<dbReference type="OrthoDB" id="3398487at2"/>
<dbReference type="InterPro" id="IPR049704">
    <property type="entry name" value="Aminotrans_3_PPA_site"/>
</dbReference>
<comment type="similarity">
    <text evidence="8">Belongs to the class-III pyridoxal-phosphate-dependent aminotransferase family. ArgD subfamily.</text>
</comment>
<dbReference type="InterPro" id="IPR050103">
    <property type="entry name" value="Class-III_PLP-dep_AT"/>
</dbReference>
<dbReference type="GO" id="GO:0045303">
    <property type="term" value="F:diaminobutyrate-2-oxoglutarate transaminase activity"/>
    <property type="evidence" value="ECO:0007669"/>
    <property type="project" value="UniProtKB-EC"/>
</dbReference>
<sequence>MLKMMDTYARQPVTFEKGEGVWLWAKDGKKYLDALSGVAVNGLGHAHPKLVKAIHEQVSKLIHVSNVYHIAEQEKLAEKLTAISHMDNVFFCNSGCEANEASIKLARLYGHQNGIETPEIIVMEKAFHGRTMATLSATGNRKSQAGFEPLVGGFIRAAYDDLEAVQQIASRKNNVIAILVEPIQGEGGINIPSNIQNYLKGLREICDQHNWLLMLDEVQCGIGRTGKWFAHQHTSIKPDVMTLAKGLGSGVPIGACLARGKASHVFTPGKHGSTFGGNPLATAAGFATLNIIEEEKLCNHASKMGALINEEFTKQLKDCLQVKGVRNLGLMVGIELDQPCGDLTKLALEEGLLINVTAEKVIRLLPALIINEAEARELTVRLSKVIKAFLAK</sequence>
<evidence type="ECO:0000256" key="4">
    <source>
        <dbReference type="ARBA" id="ARBA00022605"/>
    </source>
</evidence>
<proteinExistence type="inferred from homology"/>
<dbReference type="NCBIfam" id="NF002325">
    <property type="entry name" value="PRK01278.1"/>
    <property type="match status" value="1"/>
</dbReference>
<dbReference type="PIRSF" id="PIRSF000521">
    <property type="entry name" value="Transaminase_4ab_Lys_Orn"/>
    <property type="match status" value="1"/>
</dbReference>
<feature type="modified residue" description="N6-(pyridoxal phosphate)lysine" evidence="8">
    <location>
        <position position="245"/>
    </location>
</feature>
<dbReference type="InterPro" id="IPR005814">
    <property type="entry name" value="Aminotrans_3"/>
</dbReference>
<dbReference type="InterPro" id="IPR004636">
    <property type="entry name" value="AcOrn/SuccOrn_fam"/>
</dbReference>
<organism evidence="9 10">
    <name type="scientific">Candidatus Methylopumilus planktonicus</name>
    <dbReference type="NCBI Taxonomy" id="1581557"/>
    <lineage>
        <taxon>Bacteria</taxon>
        <taxon>Pseudomonadati</taxon>
        <taxon>Pseudomonadota</taxon>
        <taxon>Betaproteobacteria</taxon>
        <taxon>Nitrosomonadales</taxon>
        <taxon>Methylophilaceae</taxon>
        <taxon>Candidatus Methylopumilus</taxon>
    </lineage>
</organism>
<evidence type="ECO:0000256" key="7">
    <source>
        <dbReference type="ARBA" id="ARBA00049111"/>
    </source>
</evidence>
<dbReference type="GO" id="GO:0030170">
    <property type="term" value="F:pyridoxal phosphate binding"/>
    <property type="evidence" value="ECO:0007669"/>
    <property type="project" value="InterPro"/>
</dbReference>
<dbReference type="FunFam" id="3.40.640.10:FF:000004">
    <property type="entry name" value="Acetylornithine aminotransferase"/>
    <property type="match status" value="1"/>
</dbReference>
<evidence type="ECO:0000256" key="3">
    <source>
        <dbReference type="ARBA" id="ARBA00022576"/>
    </source>
</evidence>
<comment type="miscellaneous">
    <text evidence="8">May also have succinyldiaminopimelate aminotransferase activity, thus carrying out the corresponding step in lysine biosynthesis.</text>
</comment>
<dbReference type="PANTHER" id="PTHR11986">
    <property type="entry name" value="AMINOTRANSFERASE CLASS III"/>
    <property type="match status" value="1"/>
</dbReference>
<dbReference type="CDD" id="cd00610">
    <property type="entry name" value="OAT_like"/>
    <property type="match status" value="1"/>
</dbReference>
<evidence type="ECO:0000256" key="5">
    <source>
        <dbReference type="ARBA" id="ARBA00022679"/>
    </source>
</evidence>
<dbReference type="Gene3D" id="3.40.640.10">
    <property type="entry name" value="Type I PLP-dependent aspartate aminotransferase-like (Major domain)"/>
    <property type="match status" value="1"/>
</dbReference>
<keyword evidence="10" id="KW-1185">Reference proteome</keyword>
<evidence type="ECO:0000256" key="6">
    <source>
        <dbReference type="ARBA" id="ARBA00022898"/>
    </source>
</evidence>
<dbReference type="Gene3D" id="3.90.1150.10">
    <property type="entry name" value="Aspartate Aminotransferase, domain 1"/>
    <property type="match status" value="1"/>
</dbReference>
<comment type="pathway">
    <text evidence="1">Amine and polyamine biosynthesis; ectoine biosynthesis; L-ectoine from L-aspartate 4-semialdehyde: step 1/3.</text>
</comment>
<dbReference type="SUPFAM" id="SSF53383">
    <property type="entry name" value="PLP-dependent transferases"/>
    <property type="match status" value="1"/>
</dbReference>
<dbReference type="EMBL" id="LN827929">
    <property type="protein sequence ID" value="CEZ19579.1"/>
    <property type="molecule type" value="Genomic_DNA"/>
</dbReference>
<name>A0A0D6EVV3_9PROT</name>
<keyword evidence="2 8" id="KW-0055">Arginine biosynthesis</keyword>
<feature type="binding site" evidence="8">
    <location>
        <position position="274"/>
    </location>
    <ligand>
        <name>pyridoxal 5'-phosphate</name>
        <dbReference type="ChEBI" id="CHEBI:597326"/>
    </ligand>
</feature>
<feature type="binding site" evidence="8">
    <location>
        <position position="273"/>
    </location>
    <ligand>
        <name>N(2)-acetyl-L-ornithine</name>
        <dbReference type="ChEBI" id="CHEBI:57805"/>
    </ligand>
</feature>
<dbReference type="HAMAP" id="MF_01107">
    <property type="entry name" value="ArgD_aminotrans_3"/>
    <property type="match status" value="1"/>
</dbReference>
<evidence type="ECO:0000256" key="1">
    <source>
        <dbReference type="ARBA" id="ARBA00004946"/>
    </source>
</evidence>
<feature type="binding site" evidence="8">
    <location>
        <position position="127"/>
    </location>
    <ligand>
        <name>pyridoxal 5'-phosphate</name>
        <dbReference type="ChEBI" id="CHEBI:597326"/>
    </ligand>
</feature>
<keyword evidence="6 8" id="KW-0663">Pyridoxal phosphate</keyword>
<dbReference type="PROSITE" id="PS00600">
    <property type="entry name" value="AA_TRANSFER_CLASS_3"/>
    <property type="match status" value="1"/>
</dbReference>
<gene>
    <name evidence="8 9" type="primary">argD</name>
    <name evidence="9" type="ORF">BN1208_0693</name>
</gene>
<dbReference type="Proteomes" id="UP000064007">
    <property type="component" value="Chromosome 1"/>
</dbReference>
<reference evidence="10" key="1">
    <citation type="submission" date="2014-12" db="EMBL/GenBank/DDBJ databases">
        <authorList>
            <person name="Salcher M.M."/>
        </authorList>
    </citation>
    <scope>NUCLEOTIDE SEQUENCE [LARGE SCALE GENOMIC DNA]</scope>
    <source>
        <strain evidence="10">MMS-10A-171</strain>
    </source>
</reference>
<comment type="subcellular location">
    <subcellularLocation>
        <location evidence="8">Cytoplasm</location>
    </subcellularLocation>
</comment>
<keyword evidence="8" id="KW-0963">Cytoplasm</keyword>
<keyword evidence="5 8" id="KW-0808">Transferase</keyword>
<protein>
    <recommendedName>
        <fullName evidence="8">Acetylornithine aminotransferase</fullName>
        <shortName evidence="8">ACOAT</shortName>
        <ecNumber evidence="8">2.6.1.11</ecNumber>
    </recommendedName>
</protein>
<dbReference type="Pfam" id="PF00202">
    <property type="entry name" value="Aminotran_3"/>
    <property type="match status" value="1"/>
</dbReference>
<dbReference type="UniPathway" id="UPA00068">
    <property type="reaction ID" value="UER00109"/>
</dbReference>
<dbReference type="AlphaFoldDB" id="A0A0D6EVV3"/>
<accession>A0A0D6EVV3</accession>
<keyword evidence="4 8" id="KW-0028">Amino-acid biosynthesis</keyword>
<comment type="cofactor">
    <cofactor evidence="8">
        <name>pyridoxal 5'-phosphate</name>
        <dbReference type="ChEBI" id="CHEBI:597326"/>
    </cofactor>
    <text evidence="8">Binds 1 pyridoxal phosphate per subunit.</text>
</comment>
<dbReference type="KEGG" id="mbat:BN1208_0693"/>
<dbReference type="GO" id="GO:0042802">
    <property type="term" value="F:identical protein binding"/>
    <property type="evidence" value="ECO:0007669"/>
    <property type="project" value="TreeGrafter"/>
</dbReference>
<dbReference type="GO" id="GO:0006526">
    <property type="term" value="P:L-arginine biosynthetic process"/>
    <property type="evidence" value="ECO:0007669"/>
    <property type="project" value="UniProtKB-UniRule"/>
</dbReference>
<comment type="catalytic activity">
    <reaction evidence="8">
        <text>N(2)-acetyl-L-ornithine + 2-oxoglutarate = N-acetyl-L-glutamate 5-semialdehyde + L-glutamate</text>
        <dbReference type="Rhea" id="RHEA:18049"/>
        <dbReference type="ChEBI" id="CHEBI:16810"/>
        <dbReference type="ChEBI" id="CHEBI:29123"/>
        <dbReference type="ChEBI" id="CHEBI:29985"/>
        <dbReference type="ChEBI" id="CHEBI:57805"/>
        <dbReference type="EC" id="2.6.1.11"/>
    </reaction>
</comment>
<dbReference type="InterPro" id="IPR015421">
    <property type="entry name" value="PyrdxlP-dep_Trfase_major"/>
</dbReference>
<evidence type="ECO:0000313" key="10">
    <source>
        <dbReference type="Proteomes" id="UP000064007"/>
    </source>
</evidence>
<comment type="subunit">
    <text evidence="8">Homodimer.</text>
</comment>
<dbReference type="HOGENOM" id="CLU_016922_10_1_4"/>
<comment type="caution">
    <text evidence="8">Lacks conserved residue(s) required for the propagation of feature annotation.</text>
</comment>
<feature type="binding site" evidence="8">
    <location>
        <position position="130"/>
    </location>
    <ligand>
        <name>N(2)-acetyl-L-ornithine</name>
        <dbReference type="ChEBI" id="CHEBI:57805"/>
    </ligand>
</feature>
<evidence type="ECO:0000313" key="9">
    <source>
        <dbReference type="EMBL" id="CEZ19579.1"/>
    </source>
</evidence>
<comment type="pathway">
    <text evidence="8">Amino-acid biosynthesis; L-arginine biosynthesis; N(2)-acetyl-L-ornithine from L-glutamate: step 4/4.</text>
</comment>
<feature type="binding site" evidence="8">
    <location>
        <begin position="216"/>
        <end position="219"/>
    </location>
    <ligand>
        <name>pyridoxal 5'-phosphate</name>
        <dbReference type="ChEBI" id="CHEBI:597326"/>
    </ligand>
</feature>
<dbReference type="STRING" id="1581557.BN1208_0693"/>
<dbReference type="NCBIfam" id="TIGR00707">
    <property type="entry name" value="argD"/>
    <property type="match status" value="1"/>
</dbReference>
<dbReference type="InterPro" id="IPR015422">
    <property type="entry name" value="PyrdxlP-dep_Trfase_small"/>
</dbReference>
<dbReference type="GO" id="GO:0005737">
    <property type="term" value="C:cytoplasm"/>
    <property type="evidence" value="ECO:0007669"/>
    <property type="project" value="UniProtKB-SubCell"/>
</dbReference>
<comment type="catalytic activity">
    <reaction evidence="7">
        <text>L-2,4-diaminobutanoate + 2-oxoglutarate = L-aspartate 4-semialdehyde + L-glutamate</text>
        <dbReference type="Rhea" id="RHEA:11160"/>
        <dbReference type="ChEBI" id="CHEBI:16810"/>
        <dbReference type="ChEBI" id="CHEBI:29985"/>
        <dbReference type="ChEBI" id="CHEBI:58761"/>
        <dbReference type="ChEBI" id="CHEBI:537519"/>
        <dbReference type="EC" id="2.6.1.76"/>
    </reaction>
</comment>
<dbReference type="GO" id="GO:0003992">
    <property type="term" value="F:N2-acetyl-L-ornithine:2-oxoglutarate 5-aminotransferase activity"/>
    <property type="evidence" value="ECO:0007669"/>
    <property type="project" value="UniProtKB-UniRule"/>
</dbReference>
<dbReference type="RefSeq" id="WP_046487898.1">
    <property type="nucleotide sequence ID" value="NZ_LN827929.1"/>
</dbReference>
<dbReference type="EC" id="2.6.1.11" evidence="8"/>
<evidence type="ECO:0000256" key="8">
    <source>
        <dbReference type="HAMAP-Rule" id="MF_01107"/>
    </source>
</evidence>
<dbReference type="InterPro" id="IPR015424">
    <property type="entry name" value="PyrdxlP-dep_Trfase"/>
</dbReference>
<keyword evidence="3 8" id="KW-0032">Aminotransferase</keyword>
<dbReference type="PANTHER" id="PTHR11986:SF79">
    <property type="entry name" value="ACETYLORNITHINE AMINOTRANSFERASE, MITOCHONDRIAL"/>
    <property type="match status" value="1"/>
</dbReference>
<evidence type="ECO:0000256" key="2">
    <source>
        <dbReference type="ARBA" id="ARBA00022571"/>
    </source>
</evidence>